<dbReference type="PIRSF" id="PIRSF029557">
    <property type="entry name" value="UCP029557"/>
    <property type="match status" value="1"/>
</dbReference>
<feature type="domain" description="DUF1285" evidence="2">
    <location>
        <begin position="45"/>
        <end position="112"/>
    </location>
</feature>
<dbReference type="InterPro" id="IPR010707">
    <property type="entry name" value="DUF1285"/>
</dbReference>
<evidence type="ECO:0000313" key="5">
    <source>
        <dbReference type="Proteomes" id="UP000559404"/>
    </source>
</evidence>
<evidence type="ECO:0000259" key="2">
    <source>
        <dbReference type="Pfam" id="PF06938"/>
    </source>
</evidence>
<feature type="domain" description="DUF1285" evidence="3">
    <location>
        <begin position="113"/>
        <end position="210"/>
    </location>
</feature>
<evidence type="ECO:0000259" key="3">
    <source>
        <dbReference type="Pfam" id="PF21028"/>
    </source>
</evidence>
<dbReference type="Pfam" id="PF21028">
    <property type="entry name" value="DUF1285_C"/>
    <property type="match status" value="1"/>
</dbReference>
<organism evidence="4 5">
    <name type="scientific">Stappia taiwanensis</name>
    <dbReference type="NCBI Taxonomy" id="992267"/>
    <lineage>
        <taxon>Bacteria</taxon>
        <taxon>Pseudomonadati</taxon>
        <taxon>Pseudomonadota</taxon>
        <taxon>Alphaproteobacteria</taxon>
        <taxon>Hyphomicrobiales</taxon>
        <taxon>Stappiaceae</taxon>
        <taxon>Stappia</taxon>
    </lineage>
</organism>
<dbReference type="AlphaFoldDB" id="A0A838XWD0"/>
<reference evidence="4 5" key="1">
    <citation type="submission" date="2020-07" db="EMBL/GenBank/DDBJ databases">
        <authorList>
            <person name="Li M."/>
        </authorList>
    </citation>
    <scope>NUCLEOTIDE SEQUENCE [LARGE SCALE GENOMIC DNA]</scope>
    <source>
        <strain evidence="4 5">DSM 23284</strain>
    </source>
</reference>
<gene>
    <name evidence="4" type="ORF">H1W37_06255</name>
</gene>
<accession>A0A838XWD0</accession>
<dbReference type="Gene3D" id="2.30.270.10">
    <property type="entry name" value="duf1285 protein"/>
    <property type="match status" value="1"/>
</dbReference>
<dbReference type="EMBL" id="JACEON010000004">
    <property type="protein sequence ID" value="MBA4611243.1"/>
    <property type="molecule type" value="Genomic_DNA"/>
</dbReference>
<dbReference type="InterPro" id="IPR048341">
    <property type="entry name" value="DUF1285_N"/>
</dbReference>
<dbReference type="InterPro" id="IPR048342">
    <property type="entry name" value="DUF1285_C"/>
</dbReference>
<proteinExistence type="predicted"/>
<sequence>MGQIMAATTDFSEKDGQDPAGRTGDAMPAGLAALIARAGKSRSAPPVERWNPPFCGDIDMRIAADGRWYYLGSPIGREALVRLFASVLRREEDGRFLLVTPVEKLGITVEDAPFLGVELHAEQEEAGADTGQVLTLRTNVGDVVRIGAEHPLRFEQEVGTDGLKPYVLVRGRLEALFSRPLLYQLVELFEERDVDGIRMLGVMSDGMFFPAMAVDFFPAMAVDAASEGEA</sequence>
<dbReference type="InterPro" id="IPR023361">
    <property type="entry name" value="DUF1285_beta_roll_sf"/>
</dbReference>
<evidence type="ECO:0000256" key="1">
    <source>
        <dbReference type="SAM" id="MobiDB-lite"/>
    </source>
</evidence>
<dbReference type="Gene3D" id="3.10.540.10">
    <property type="entry name" value="duf1285 like domain"/>
    <property type="match status" value="1"/>
</dbReference>
<dbReference type="Pfam" id="PF06938">
    <property type="entry name" value="DUF1285_N"/>
    <property type="match status" value="1"/>
</dbReference>
<dbReference type="Proteomes" id="UP000559404">
    <property type="component" value="Unassembled WGS sequence"/>
</dbReference>
<name>A0A838XWD0_9HYPH</name>
<evidence type="ECO:0000313" key="4">
    <source>
        <dbReference type="EMBL" id="MBA4611243.1"/>
    </source>
</evidence>
<reference evidence="4 5" key="2">
    <citation type="submission" date="2020-08" db="EMBL/GenBank/DDBJ databases">
        <title>Stappia taiwanensis sp. nov., isolated from a coastal thermal spring.</title>
        <authorList>
            <person name="Kampfer P."/>
        </authorList>
    </citation>
    <scope>NUCLEOTIDE SEQUENCE [LARGE SCALE GENOMIC DNA]</scope>
    <source>
        <strain evidence="4 5">DSM 23284</strain>
    </source>
</reference>
<keyword evidence="5" id="KW-1185">Reference proteome</keyword>
<comment type="caution">
    <text evidence="4">The sequence shown here is derived from an EMBL/GenBank/DDBJ whole genome shotgun (WGS) entry which is preliminary data.</text>
</comment>
<protein>
    <submittedName>
        <fullName evidence="4">DUF1285 domain-containing protein</fullName>
    </submittedName>
</protein>
<feature type="region of interest" description="Disordered" evidence="1">
    <location>
        <begin position="1"/>
        <end position="25"/>
    </location>
</feature>